<dbReference type="EMBL" id="CP001850">
    <property type="protein sequence ID" value="ADC91026.1"/>
    <property type="molecule type" value="Genomic_DNA"/>
</dbReference>
<dbReference type="Proteomes" id="UP000008234">
    <property type="component" value="Chromosome"/>
</dbReference>
<evidence type="ECO:0000313" key="2">
    <source>
        <dbReference type="Proteomes" id="UP000008234"/>
    </source>
</evidence>
<name>D3R149_MAGIU</name>
<dbReference type="HOGENOM" id="CLU_3329743_0_0_9"/>
<accession>D3R149</accession>
<reference evidence="2" key="1">
    <citation type="submission" date="2009-12" db="EMBL/GenBank/DDBJ databases">
        <title>Sequence of Clostridiales genomosp. BVAB3 str. UPII9-5.</title>
        <authorList>
            <person name="Madupu R."/>
            <person name="Durkin A.S."/>
            <person name="Torralba M."/>
            <person name="Methe B."/>
            <person name="Sutton G.G."/>
            <person name="Strausberg R.L."/>
            <person name="Nelson K.E."/>
        </authorList>
    </citation>
    <scope>NUCLEOTIDE SEQUENCE [LARGE SCALE GENOMIC DNA]</scope>
    <source>
        <strain evidence="2">UPII9-5</strain>
    </source>
</reference>
<gene>
    <name evidence="1" type="ordered locus">HMPREF0868_0583</name>
</gene>
<protein>
    <submittedName>
        <fullName evidence="1">Uncharacterized protein</fullName>
    </submittedName>
</protein>
<dbReference type="STRING" id="699246.HMPREF0868_0583"/>
<evidence type="ECO:0000313" key="1">
    <source>
        <dbReference type="EMBL" id="ADC91026.1"/>
    </source>
</evidence>
<keyword evidence="2" id="KW-1185">Reference proteome</keyword>
<dbReference type="AlphaFoldDB" id="D3R149"/>
<proteinExistence type="predicted"/>
<dbReference type="KEGG" id="clo:HMPREF0868_0583"/>
<organism evidence="1 2">
    <name type="scientific">Mageeibacillus indolicus (strain UPII9-5)</name>
    <name type="common">Clostridiales genomosp. BVAB3 (strain UPII9-5)</name>
    <dbReference type="NCBI Taxonomy" id="699246"/>
    <lineage>
        <taxon>Bacteria</taxon>
        <taxon>Bacillati</taxon>
        <taxon>Bacillota</taxon>
        <taxon>Clostridia</taxon>
        <taxon>Eubacteriales</taxon>
        <taxon>Oscillospiraceae</taxon>
        <taxon>Mageeibacillus</taxon>
    </lineage>
</organism>
<sequence length="38" mass="4362">MRICRSLSANAYLVTYEKTDTEGISSQVTIRKSNRKKL</sequence>